<protein>
    <submittedName>
        <fullName evidence="5">Acyl-CoA synthetase</fullName>
    </submittedName>
</protein>
<dbReference type="InterPro" id="IPR045851">
    <property type="entry name" value="AMP-bd_C_sf"/>
</dbReference>
<keyword evidence="2" id="KW-0436">Ligase</keyword>
<dbReference type="InterPro" id="IPR042099">
    <property type="entry name" value="ANL_N_sf"/>
</dbReference>
<dbReference type="GO" id="GO:0016874">
    <property type="term" value="F:ligase activity"/>
    <property type="evidence" value="ECO:0007669"/>
    <property type="project" value="UniProtKB-KW"/>
</dbReference>
<evidence type="ECO:0000313" key="5">
    <source>
        <dbReference type="EMBL" id="GEB84948.1"/>
    </source>
</evidence>
<accession>A0A4Y3TT82</accession>
<name>A0A4Y3TT82_9PROT</name>
<dbReference type="InterPro" id="IPR000873">
    <property type="entry name" value="AMP-dep_synth/lig_dom"/>
</dbReference>
<evidence type="ECO:0000259" key="4">
    <source>
        <dbReference type="Pfam" id="PF00501"/>
    </source>
</evidence>
<organism evidence="5 6">
    <name type="scientific">Acetobacter peroxydans</name>
    <dbReference type="NCBI Taxonomy" id="104098"/>
    <lineage>
        <taxon>Bacteria</taxon>
        <taxon>Pseudomonadati</taxon>
        <taxon>Pseudomonadota</taxon>
        <taxon>Alphaproteobacteria</taxon>
        <taxon>Acetobacterales</taxon>
        <taxon>Acetobacteraceae</taxon>
        <taxon>Acetobacter</taxon>
    </lineage>
</organism>
<dbReference type="OrthoDB" id="9803968at2"/>
<comment type="caution">
    <text evidence="5">The sequence shown here is derived from an EMBL/GenBank/DDBJ whole genome shotgun (WGS) entry which is preliminary data.</text>
</comment>
<dbReference type="PANTHER" id="PTHR22754">
    <property type="entry name" value="DISCO-INTERACTING PROTEIN 2 DIP2 -RELATED"/>
    <property type="match status" value="1"/>
</dbReference>
<dbReference type="Gene3D" id="3.40.50.12780">
    <property type="entry name" value="N-terminal domain of ligase-like"/>
    <property type="match status" value="1"/>
</dbReference>
<dbReference type="NCBIfam" id="NF006624">
    <property type="entry name" value="PRK09192.1"/>
    <property type="match status" value="1"/>
</dbReference>
<feature type="region of interest" description="Disordered" evidence="3">
    <location>
        <begin position="1"/>
        <end position="25"/>
    </location>
</feature>
<comment type="similarity">
    <text evidence="1">Belongs to the ATP-dependent AMP-binding enzyme family.</text>
</comment>
<dbReference type="Gene3D" id="3.30.300.30">
    <property type="match status" value="1"/>
</dbReference>
<dbReference type="PANTHER" id="PTHR22754:SF32">
    <property type="entry name" value="DISCO-INTERACTING PROTEIN 2"/>
    <property type="match status" value="1"/>
</dbReference>
<gene>
    <name evidence="5" type="ORF">APE01nite_07450</name>
</gene>
<dbReference type="CDD" id="cd05931">
    <property type="entry name" value="FAAL"/>
    <property type="match status" value="1"/>
</dbReference>
<reference evidence="5 6" key="1">
    <citation type="submission" date="2019-06" db="EMBL/GenBank/DDBJ databases">
        <title>Whole genome shotgun sequence of Acetobacter peroxydans NBRC 13755.</title>
        <authorList>
            <person name="Hosoyama A."/>
            <person name="Uohara A."/>
            <person name="Ohji S."/>
            <person name="Ichikawa N."/>
        </authorList>
    </citation>
    <scope>NUCLEOTIDE SEQUENCE [LARGE SCALE GENOMIC DNA]</scope>
    <source>
        <strain evidence="5 6">NBRC 13755</strain>
    </source>
</reference>
<dbReference type="GO" id="GO:0006633">
    <property type="term" value="P:fatty acid biosynthetic process"/>
    <property type="evidence" value="ECO:0007669"/>
    <property type="project" value="TreeGrafter"/>
</dbReference>
<dbReference type="EMBL" id="BJMV01000002">
    <property type="protein sequence ID" value="GEB84948.1"/>
    <property type="molecule type" value="Genomic_DNA"/>
</dbReference>
<dbReference type="Pfam" id="PF00501">
    <property type="entry name" value="AMP-binding"/>
    <property type="match status" value="1"/>
</dbReference>
<dbReference type="GO" id="GO:0070566">
    <property type="term" value="F:adenylyltransferase activity"/>
    <property type="evidence" value="ECO:0007669"/>
    <property type="project" value="TreeGrafter"/>
</dbReference>
<evidence type="ECO:0000256" key="2">
    <source>
        <dbReference type="ARBA" id="ARBA00022598"/>
    </source>
</evidence>
<sequence length="588" mass="63919">MNTMNPVSMHSSKAALQPVPTASGQPRRYGDFPTFPAALDYAAQGTAGFNIYSGKGELLEALPYSTLRQQAIETGLRLLGMGLQPGDRVAIVAESDGDFARIFFGCQYAGLVTAPLPLPVAFGGKEAYLSTLRGMIRSAQASAVVIPNIIEGWTDEIVNGLGLVFAGSPAELMERAVPDMPLPEIRPEALSYLQFSSGSTRFPMGVCVTQQSGMANVAAIAHDGLRVHETGDRCVSWLPLYHDMGLVGFFLTPMTCQLTVDLLPTREFARRPHVWLDLISRNRGTIAYSPSFGYELCARRPAAEDLDLSCWRVAGIGGDMIRPHILQEFADRFASAGFRAEAFVASYGMAEATLAISFVPLGSGIKTDTVDLPLLENDGVARPPADSDTPARTFVVCGQVLPGHQMEVRAPDGHVLADREVGTIYVRGPSLMSGYFRMEEETRKVLDHNGWLNTGDLGYMLNGQIVVTGRAKDLIIINGRNIWPQDLEWSAETHLAALRSRDVAVFSLEKGDHEEIVALIQCRASDPVTRESLRNEASSLFRRLHGVDVSVVLVPPRALPQTSSGKLTRAKARTMYLNGAFEPQPEMA</sequence>
<evidence type="ECO:0000313" key="6">
    <source>
        <dbReference type="Proteomes" id="UP000317730"/>
    </source>
</evidence>
<dbReference type="InterPro" id="IPR040097">
    <property type="entry name" value="FAAL/FAAC"/>
</dbReference>
<dbReference type="Proteomes" id="UP000317730">
    <property type="component" value="Unassembled WGS sequence"/>
</dbReference>
<dbReference type="GO" id="GO:0005886">
    <property type="term" value="C:plasma membrane"/>
    <property type="evidence" value="ECO:0007669"/>
    <property type="project" value="TreeGrafter"/>
</dbReference>
<dbReference type="RefSeq" id="WP_141374860.1">
    <property type="nucleotide sequence ID" value="NZ_BAPL01000030.1"/>
</dbReference>
<evidence type="ECO:0000256" key="3">
    <source>
        <dbReference type="SAM" id="MobiDB-lite"/>
    </source>
</evidence>
<dbReference type="AlphaFoldDB" id="A0A4Y3TT82"/>
<keyword evidence="6" id="KW-1185">Reference proteome</keyword>
<feature type="domain" description="AMP-dependent synthetase/ligase" evidence="4">
    <location>
        <begin position="62"/>
        <end position="436"/>
    </location>
</feature>
<feature type="compositionally biased region" description="Polar residues" evidence="3">
    <location>
        <begin position="1"/>
        <end position="11"/>
    </location>
</feature>
<evidence type="ECO:0000256" key="1">
    <source>
        <dbReference type="ARBA" id="ARBA00006432"/>
    </source>
</evidence>
<proteinExistence type="inferred from homology"/>
<dbReference type="SUPFAM" id="SSF56801">
    <property type="entry name" value="Acetyl-CoA synthetase-like"/>
    <property type="match status" value="1"/>
</dbReference>